<dbReference type="AlphaFoldDB" id="A0A498KT38"/>
<organism evidence="1 2">
    <name type="scientific">Malus domestica</name>
    <name type="common">Apple</name>
    <name type="synonym">Pyrus malus</name>
    <dbReference type="NCBI Taxonomy" id="3750"/>
    <lineage>
        <taxon>Eukaryota</taxon>
        <taxon>Viridiplantae</taxon>
        <taxon>Streptophyta</taxon>
        <taxon>Embryophyta</taxon>
        <taxon>Tracheophyta</taxon>
        <taxon>Spermatophyta</taxon>
        <taxon>Magnoliopsida</taxon>
        <taxon>eudicotyledons</taxon>
        <taxon>Gunneridae</taxon>
        <taxon>Pentapetalae</taxon>
        <taxon>rosids</taxon>
        <taxon>fabids</taxon>
        <taxon>Rosales</taxon>
        <taxon>Rosaceae</taxon>
        <taxon>Amygdaloideae</taxon>
        <taxon>Maleae</taxon>
        <taxon>Malus</taxon>
    </lineage>
</organism>
<keyword evidence="2" id="KW-1185">Reference proteome</keyword>
<sequence length="71" mass="8112">MVEGSEEDPFLVRNTTRRSVRRLMSHPVGLKEYGRPRTPTLMTMKTLVKVLDWYDSFLGPRINGVFSATVA</sequence>
<reference evidence="1 2" key="1">
    <citation type="submission" date="2018-10" db="EMBL/GenBank/DDBJ databases">
        <title>A high-quality apple genome assembly.</title>
        <authorList>
            <person name="Hu J."/>
        </authorList>
    </citation>
    <scope>NUCLEOTIDE SEQUENCE [LARGE SCALE GENOMIC DNA]</scope>
    <source>
        <strain evidence="2">cv. HFTH1</strain>
        <tissue evidence="1">Young leaf</tissue>
    </source>
</reference>
<name>A0A498KT38_MALDO</name>
<proteinExistence type="predicted"/>
<dbReference type="Proteomes" id="UP000290289">
    <property type="component" value="Chromosome 1"/>
</dbReference>
<comment type="caution">
    <text evidence="1">The sequence shown here is derived from an EMBL/GenBank/DDBJ whole genome shotgun (WGS) entry which is preliminary data.</text>
</comment>
<gene>
    <name evidence="1" type="ORF">DVH24_023029</name>
</gene>
<accession>A0A498KT38</accession>
<dbReference type="EMBL" id="RDQH01000327">
    <property type="protein sequence ID" value="RXI08885.1"/>
    <property type="molecule type" value="Genomic_DNA"/>
</dbReference>
<protein>
    <submittedName>
        <fullName evidence="1">Uncharacterized protein</fullName>
    </submittedName>
</protein>
<evidence type="ECO:0000313" key="2">
    <source>
        <dbReference type="Proteomes" id="UP000290289"/>
    </source>
</evidence>
<evidence type="ECO:0000313" key="1">
    <source>
        <dbReference type="EMBL" id="RXI08885.1"/>
    </source>
</evidence>